<proteinExistence type="predicted"/>
<comment type="caution">
    <text evidence="2">The sequence shown here is derived from an EMBL/GenBank/DDBJ whole genome shotgun (WGS) entry which is preliminary data.</text>
</comment>
<evidence type="ECO:0000256" key="1">
    <source>
        <dbReference type="SAM" id="MobiDB-lite"/>
    </source>
</evidence>
<dbReference type="AlphaFoldDB" id="A0AAE1Y6C3"/>
<evidence type="ECO:0000313" key="2">
    <source>
        <dbReference type="EMBL" id="KAK4424525.1"/>
    </source>
</evidence>
<sequence length="122" mass="13303">MSLGDANKYPLRQYSEIFLENFYANSSTLVKIILPAKPLSSRRDGELERLRFTRGSSPLEAATSSGGSCLKVKRPPRSGDASPRGRSASRGARPRYPYRGLELGGHTPSPTGTSTPVNRRPL</sequence>
<evidence type="ECO:0000313" key="3">
    <source>
        <dbReference type="Proteomes" id="UP001293254"/>
    </source>
</evidence>
<feature type="compositionally biased region" description="Low complexity" evidence="1">
    <location>
        <begin position="78"/>
        <end position="95"/>
    </location>
</feature>
<feature type="compositionally biased region" description="Low complexity" evidence="1">
    <location>
        <begin position="104"/>
        <end position="116"/>
    </location>
</feature>
<reference evidence="2" key="2">
    <citation type="journal article" date="2024" name="Plant">
        <title>Genomic evolution and insights into agronomic trait innovations of Sesamum species.</title>
        <authorList>
            <person name="Miao H."/>
            <person name="Wang L."/>
            <person name="Qu L."/>
            <person name="Liu H."/>
            <person name="Sun Y."/>
            <person name="Le M."/>
            <person name="Wang Q."/>
            <person name="Wei S."/>
            <person name="Zheng Y."/>
            <person name="Lin W."/>
            <person name="Duan Y."/>
            <person name="Cao H."/>
            <person name="Xiong S."/>
            <person name="Wang X."/>
            <person name="Wei L."/>
            <person name="Li C."/>
            <person name="Ma Q."/>
            <person name="Ju M."/>
            <person name="Zhao R."/>
            <person name="Li G."/>
            <person name="Mu C."/>
            <person name="Tian Q."/>
            <person name="Mei H."/>
            <person name="Zhang T."/>
            <person name="Gao T."/>
            <person name="Zhang H."/>
        </authorList>
    </citation>
    <scope>NUCLEOTIDE SEQUENCE</scope>
    <source>
        <strain evidence="2">3651</strain>
    </source>
</reference>
<reference evidence="2" key="1">
    <citation type="submission" date="2020-06" db="EMBL/GenBank/DDBJ databases">
        <authorList>
            <person name="Li T."/>
            <person name="Hu X."/>
            <person name="Zhang T."/>
            <person name="Song X."/>
            <person name="Zhang H."/>
            <person name="Dai N."/>
            <person name="Sheng W."/>
            <person name="Hou X."/>
            <person name="Wei L."/>
        </authorList>
    </citation>
    <scope>NUCLEOTIDE SEQUENCE</scope>
    <source>
        <strain evidence="2">3651</strain>
        <tissue evidence="2">Leaf</tissue>
    </source>
</reference>
<accession>A0AAE1Y6C3</accession>
<protein>
    <submittedName>
        <fullName evidence="2">Uncharacterized protein</fullName>
    </submittedName>
</protein>
<dbReference type="EMBL" id="JACGWO010000006">
    <property type="protein sequence ID" value="KAK4424525.1"/>
    <property type="molecule type" value="Genomic_DNA"/>
</dbReference>
<organism evidence="2 3">
    <name type="scientific">Sesamum alatum</name>
    <dbReference type="NCBI Taxonomy" id="300844"/>
    <lineage>
        <taxon>Eukaryota</taxon>
        <taxon>Viridiplantae</taxon>
        <taxon>Streptophyta</taxon>
        <taxon>Embryophyta</taxon>
        <taxon>Tracheophyta</taxon>
        <taxon>Spermatophyta</taxon>
        <taxon>Magnoliopsida</taxon>
        <taxon>eudicotyledons</taxon>
        <taxon>Gunneridae</taxon>
        <taxon>Pentapetalae</taxon>
        <taxon>asterids</taxon>
        <taxon>lamiids</taxon>
        <taxon>Lamiales</taxon>
        <taxon>Pedaliaceae</taxon>
        <taxon>Sesamum</taxon>
    </lineage>
</organism>
<gene>
    <name evidence="2" type="ORF">Salat_1645900</name>
</gene>
<dbReference type="Proteomes" id="UP001293254">
    <property type="component" value="Unassembled WGS sequence"/>
</dbReference>
<keyword evidence="3" id="KW-1185">Reference proteome</keyword>
<name>A0AAE1Y6C3_9LAMI</name>
<feature type="region of interest" description="Disordered" evidence="1">
    <location>
        <begin position="51"/>
        <end position="122"/>
    </location>
</feature>